<feature type="domain" description="REM-1" evidence="15">
    <location>
        <begin position="732"/>
        <end position="809"/>
    </location>
</feature>
<evidence type="ECO:0000256" key="11">
    <source>
        <dbReference type="ARBA" id="ARBA00031348"/>
    </source>
</evidence>
<dbReference type="GO" id="GO:0000139">
    <property type="term" value="C:Golgi membrane"/>
    <property type="evidence" value="ECO:0007669"/>
    <property type="project" value="UniProtKB-SubCell"/>
</dbReference>
<accession>A0A154P8Q6</accession>
<dbReference type="InterPro" id="IPR048368">
    <property type="entry name" value="COG6_N"/>
</dbReference>
<gene>
    <name evidence="16" type="ORF">WN55_09210</name>
</gene>
<comment type="subunit">
    <text evidence="4">Component of the conserved oligomeric Golgi complex which is composed of eight different subunits and is required for normal Golgi morphology and localization.</text>
</comment>
<evidence type="ECO:0000256" key="5">
    <source>
        <dbReference type="ARBA" id="ARBA00020973"/>
    </source>
</evidence>
<dbReference type="Pfam" id="PF20653">
    <property type="entry name" value="COG6_C"/>
    <property type="match status" value="1"/>
</dbReference>
<evidence type="ECO:0000256" key="8">
    <source>
        <dbReference type="ARBA" id="ARBA00022927"/>
    </source>
</evidence>
<evidence type="ECO:0000256" key="1">
    <source>
        <dbReference type="ARBA" id="ARBA00003627"/>
    </source>
</evidence>
<keyword evidence="10 13" id="KW-0472">Membrane</keyword>
<evidence type="ECO:0000259" key="15">
    <source>
        <dbReference type="PROSITE" id="PS51860"/>
    </source>
</evidence>
<dbReference type="GO" id="GO:0007165">
    <property type="term" value="P:signal transduction"/>
    <property type="evidence" value="ECO:0007669"/>
    <property type="project" value="InterPro"/>
</dbReference>
<proteinExistence type="inferred from homology"/>
<keyword evidence="6 13" id="KW-0813">Transport</keyword>
<dbReference type="GO" id="GO:0031267">
    <property type="term" value="F:small GTPase binding"/>
    <property type="evidence" value="ECO:0007669"/>
    <property type="project" value="InterPro"/>
</dbReference>
<evidence type="ECO:0000313" key="16">
    <source>
        <dbReference type="EMBL" id="KZC08306.1"/>
    </source>
</evidence>
<dbReference type="AlphaFoldDB" id="A0A154P8Q6"/>
<evidence type="ECO:0000313" key="17">
    <source>
        <dbReference type="Proteomes" id="UP000076502"/>
    </source>
</evidence>
<keyword evidence="7" id="KW-0677">Repeat</keyword>
<evidence type="ECO:0000256" key="3">
    <source>
        <dbReference type="ARBA" id="ARBA00011023"/>
    </source>
</evidence>
<dbReference type="InterPro" id="IPR048369">
    <property type="entry name" value="COG6_C"/>
</dbReference>
<dbReference type="PROSITE" id="PS51860">
    <property type="entry name" value="REM_1"/>
    <property type="match status" value="2"/>
</dbReference>
<dbReference type="PANTHER" id="PTHR21506:SF0">
    <property type="entry name" value="CONSERVED OLIGOMERIC GOLGI COMPLEX SUBUNIT 6"/>
    <property type="match status" value="1"/>
</dbReference>
<dbReference type="GO" id="GO:0015031">
    <property type="term" value="P:protein transport"/>
    <property type="evidence" value="ECO:0007669"/>
    <property type="project" value="UniProtKB-KW"/>
</dbReference>
<organism evidence="16 17">
    <name type="scientific">Dufourea novaeangliae</name>
    <name type="common">Sweat bee</name>
    <dbReference type="NCBI Taxonomy" id="178035"/>
    <lineage>
        <taxon>Eukaryota</taxon>
        <taxon>Metazoa</taxon>
        <taxon>Ecdysozoa</taxon>
        <taxon>Arthropoda</taxon>
        <taxon>Hexapoda</taxon>
        <taxon>Insecta</taxon>
        <taxon>Pterygota</taxon>
        <taxon>Neoptera</taxon>
        <taxon>Endopterygota</taxon>
        <taxon>Hymenoptera</taxon>
        <taxon>Apocrita</taxon>
        <taxon>Aculeata</taxon>
        <taxon>Apoidea</taxon>
        <taxon>Anthophila</taxon>
        <taxon>Halictidae</taxon>
        <taxon>Rophitinae</taxon>
        <taxon>Dufourea</taxon>
    </lineage>
</organism>
<feature type="region of interest" description="Disordered" evidence="14">
    <location>
        <begin position="708"/>
        <end position="739"/>
    </location>
</feature>
<evidence type="ECO:0000256" key="13">
    <source>
        <dbReference type="RuleBase" id="RU365075"/>
    </source>
</evidence>
<comment type="function">
    <text evidence="1 13">Required for normal Golgi function.</text>
</comment>
<dbReference type="EMBL" id="KQ434846">
    <property type="protein sequence ID" value="KZC08306.1"/>
    <property type="molecule type" value="Genomic_DNA"/>
</dbReference>
<dbReference type="InterPro" id="IPR011072">
    <property type="entry name" value="HR1_rho-bd"/>
</dbReference>
<dbReference type="GO" id="GO:0004674">
    <property type="term" value="F:protein serine/threonine kinase activity"/>
    <property type="evidence" value="ECO:0007669"/>
    <property type="project" value="InterPro"/>
</dbReference>
<dbReference type="Pfam" id="PF02185">
    <property type="entry name" value="HR1"/>
    <property type="match status" value="2"/>
</dbReference>
<feature type="region of interest" description="Disordered" evidence="14">
    <location>
        <begin position="805"/>
        <end position="830"/>
    </location>
</feature>
<keyword evidence="9 13" id="KW-0333">Golgi apparatus</keyword>
<evidence type="ECO:0000256" key="2">
    <source>
        <dbReference type="ARBA" id="ARBA00004395"/>
    </source>
</evidence>
<dbReference type="Gene3D" id="1.10.287.160">
    <property type="entry name" value="HR1 repeat"/>
    <property type="match status" value="3"/>
</dbReference>
<evidence type="ECO:0000256" key="6">
    <source>
        <dbReference type="ARBA" id="ARBA00022448"/>
    </source>
</evidence>
<keyword evidence="8 13" id="KW-0653">Protein transport</keyword>
<feature type="compositionally biased region" description="Polar residues" evidence="14">
    <location>
        <begin position="710"/>
        <end position="739"/>
    </location>
</feature>
<feature type="domain" description="REM-1" evidence="15">
    <location>
        <begin position="633"/>
        <end position="707"/>
    </location>
</feature>
<comment type="subcellular location">
    <subcellularLocation>
        <location evidence="2 13">Golgi apparatus membrane</location>
        <topology evidence="2 13">Peripheral membrane protein</topology>
    </subcellularLocation>
</comment>
<evidence type="ECO:0000256" key="7">
    <source>
        <dbReference type="ARBA" id="ARBA00022737"/>
    </source>
</evidence>
<evidence type="ECO:0000256" key="12">
    <source>
        <dbReference type="PROSITE-ProRule" id="PRU01207"/>
    </source>
</evidence>
<evidence type="ECO:0000256" key="10">
    <source>
        <dbReference type="ARBA" id="ARBA00023136"/>
    </source>
</evidence>
<dbReference type="OrthoDB" id="272987at2759"/>
<dbReference type="InterPro" id="IPR036274">
    <property type="entry name" value="HR1_rpt_sf"/>
</dbReference>
<sequence>MNEKSTNTALVRRVNKLLESRVEHDKDTLEALKELSTFFTENTLNARRNLRSKIERRSLAINEEFLSAFREVKASLDDIYQDVLAMNTTVQCMTNRLQTTKTQTSQLIEETTKLQSKSQTLSMQQEVANAFSKNFQLNQSELAILHGSTRESPITEDFFSVVNRVQEIHSSCRILMQSGYQTLGLDIMQRMTLLQEAALERLYRWTQNQCKNIENERLAPLLVKAMNKLQDRPVLFKYILDEYCAARRTALVGSFIDALTLGEGYGGTPNPIEMHANDPKRYVGDMLAWLHQAIPVEKENILTLVKGCDKTDVSDQIKQSLSNITEGLCHPLKSRIEHVVAMDGPATVLYSVTTLLRFYRAIIQQVIPDSTLDSTLADLLILSEKSFLSRLQRETRIALGERAEPPGTDLVPAPSVSRLLALLNEILSVASIAEDREKDMLQIVSCIIDPLLQEVNETASRLPTVDMAVYLLNCMHQIQSTLALYEYMDQRLERLQAQSDAQIDTLASEQASSLVAHLNLGSIYTILQGHDQGPLSSVPGMDPLSVKEFTNKLETFLVMPDVLLLPQISLLQSNNHRLITQKRSFEVIGATYKQLDKVEPKLASNNRIRDLFQGDYIRHPVLYELSSKYGVAGSDQVPLPARLDELREHIRREIRKELKIKAGAEKLREVATDRKALSDVATIVKKANSKLNELQAELQQLESQIILTQGQPQSPQQNHSNGQDTPLSPMGPSSPSQEGLFTDLRLLSLEKQLNIELKVKQGAENMIQSLTSGRDKKLLQEAQQMLDDSRAKIEFLRMRIMKVRQARQQQQRGDAPPPNGETTSNKDKYEPSLELALEERVEELRHRLRIEAAVVEGAKNVIRLLQSAKVADKKALTEVRIISCLTRVTILDAFEG</sequence>
<dbReference type="PANTHER" id="PTHR21506">
    <property type="entry name" value="COMPONENT OF OLIGOMERIC GOLGI COMPLEX 6"/>
    <property type="match status" value="1"/>
</dbReference>
<dbReference type="SUPFAM" id="SSF46585">
    <property type="entry name" value="HR1 repeat"/>
    <property type="match status" value="3"/>
</dbReference>
<reference evidence="16 17" key="1">
    <citation type="submission" date="2015-07" db="EMBL/GenBank/DDBJ databases">
        <title>The genome of Dufourea novaeangliae.</title>
        <authorList>
            <person name="Pan H."/>
            <person name="Kapheim K."/>
        </authorList>
    </citation>
    <scope>NUCLEOTIDE SEQUENCE [LARGE SCALE GENOMIC DNA]</scope>
    <source>
        <strain evidence="16">0120121106</strain>
        <tissue evidence="16">Whole body</tissue>
    </source>
</reference>
<keyword evidence="12" id="KW-0175">Coiled coil</keyword>
<dbReference type="GO" id="GO:0006891">
    <property type="term" value="P:intra-Golgi vesicle-mediated transport"/>
    <property type="evidence" value="ECO:0007669"/>
    <property type="project" value="UniProtKB-UniRule"/>
</dbReference>
<dbReference type="Pfam" id="PF06419">
    <property type="entry name" value="COG6_N"/>
    <property type="match status" value="1"/>
</dbReference>
<dbReference type="CDD" id="cd11623">
    <property type="entry name" value="HR1_PKN_2"/>
    <property type="match status" value="1"/>
</dbReference>
<evidence type="ECO:0000256" key="4">
    <source>
        <dbReference type="ARBA" id="ARBA00011166"/>
    </source>
</evidence>
<name>A0A154P8Q6_DUFNO</name>
<dbReference type="Proteomes" id="UP000076502">
    <property type="component" value="Unassembled WGS sequence"/>
</dbReference>
<dbReference type="STRING" id="178035.A0A154P8Q6"/>
<dbReference type="GO" id="GO:0017119">
    <property type="term" value="C:Golgi transport complex"/>
    <property type="evidence" value="ECO:0007669"/>
    <property type="project" value="UniProtKB-UniRule"/>
</dbReference>
<dbReference type="InterPro" id="IPR010490">
    <property type="entry name" value="COG6"/>
</dbReference>
<keyword evidence="17" id="KW-1185">Reference proteome</keyword>
<evidence type="ECO:0000256" key="14">
    <source>
        <dbReference type="SAM" id="MobiDB-lite"/>
    </source>
</evidence>
<dbReference type="CDD" id="cd11622">
    <property type="entry name" value="HR1_PKN_1"/>
    <property type="match status" value="1"/>
</dbReference>
<protein>
    <recommendedName>
        <fullName evidence="5 13">Conserved oligomeric Golgi complex subunit 6</fullName>
        <shortName evidence="13">COG complex subunit 6</shortName>
    </recommendedName>
    <alternativeName>
        <fullName evidence="11 13">Component of oligomeric Golgi complex 6</fullName>
    </alternativeName>
</protein>
<dbReference type="InterPro" id="IPR037313">
    <property type="entry name" value="PKN_HR1_1"/>
</dbReference>
<dbReference type="SMART" id="SM00742">
    <property type="entry name" value="Hr1"/>
    <property type="match status" value="3"/>
</dbReference>
<evidence type="ECO:0000256" key="9">
    <source>
        <dbReference type="ARBA" id="ARBA00023034"/>
    </source>
</evidence>
<comment type="similarity">
    <text evidence="3 13">Belongs to the COG6 family.</text>
</comment>
<dbReference type="SMART" id="SM01087">
    <property type="entry name" value="COG6"/>
    <property type="match status" value="1"/>
</dbReference>